<sequence>MQAPRKVPAFLARRITSGFRLHQSEVLYRGIYLICEMPRRKKKKLTERLSAWKEEPKKEKQPSQQDDKQAEIESVQEVESGVQEPAEMLMEVEVLVRWRTNHVSVPEPSR</sequence>
<gene>
    <name evidence="3" type="primary">LOC109480847</name>
</gene>
<dbReference type="GeneID" id="109480847"/>
<proteinExistence type="predicted"/>
<accession>A0A6P5AAD7</accession>
<evidence type="ECO:0000313" key="2">
    <source>
        <dbReference type="Proteomes" id="UP000515135"/>
    </source>
</evidence>
<name>A0A6P5AAD7_BRABE</name>
<reference evidence="3" key="1">
    <citation type="submission" date="2025-08" db="UniProtKB">
        <authorList>
            <consortium name="RefSeq"/>
        </authorList>
    </citation>
    <scope>IDENTIFICATION</scope>
    <source>
        <tissue evidence="3">Gonad</tissue>
    </source>
</reference>
<evidence type="ECO:0000256" key="1">
    <source>
        <dbReference type="SAM" id="MobiDB-lite"/>
    </source>
</evidence>
<dbReference type="AlphaFoldDB" id="A0A6P5AAD7"/>
<dbReference type="KEGG" id="bbel:109480847"/>
<feature type="region of interest" description="Disordered" evidence="1">
    <location>
        <begin position="47"/>
        <end position="84"/>
    </location>
</feature>
<protein>
    <submittedName>
        <fullName evidence="3">Uncharacterized protein LOC109480847</fullName>
    </submittedName>
</protein>
<organism evidence="2 3">
    <name type="scientific">Branchiostoma belcheri</name>
    <name type="common">Amphioxus</name>
    <dbReference type="NCBI Taxonomy" id="7741"/>
    <lineage>
        <taxon>Eukaryota</taxon>
        <taxon>Metazoa</taxon>
        <taxon>Chordata</taxon>
        <taxon>Cephalochordata</taxon>
        <taxon>Leptocardii</taxon>
        <taxon>Amphioxiformes</taxon>
        <taxon>Branchiostomatidae</taxon>
        <taxon>Branchiostoma</taxon>
    </lineage>
</organism>
<keyword evidence="2" id="KW-1185">Reference proteome</keyword>
<evidence type="ECO:0000313" key="3">
    <source>
        <dbReference type="RefSeq" id="XP_019638726.1"/>
    </source>
</evidence>
<dbReference type="Proteomes" id="UP000515135">
    <property type="component" value="Unplaced"/>
</dbReference>
<feature type="compositionally biased region" description="Basic and acidic residues" evidence="1">
    <location>
        <begin position="47"/>
        <end position="71"/>
    </location>
</feature>
<feature type="compositionally biased region" description="Low complexity" evidence="1">
    <location>
        <begin position="72"/>
        <end position="84"/>
    </location>
</feature>
<dbReference type="RefSeq" id="XP_019638726.1">
    <property type="nucleotide sequence ID" value="XM_019783167.1"/>
</dbReference>